<feature type="non-terminal residue" evidence="4">
    <location>
        <position position="348"/>
    </location>
</feature>
<keyword evidence="5" id="KW-1185">Reference proteome</keyword>
<reference evidence="4 5" key="1">
    <citation type="journal article" date="2023" name="Commun. Biol.">
        <title>Genome analysis of Parmales, the sister group of diatoms, reveals the evolutionary specialization of diatoms from phago-mixotrophs to photoautotrophs.</title>
        <authorList>
            <person name="Ban H."/>
            <person name="Sato S."/>
            <person name="Yoshikawa S."/>
            <person name="Yamada K."/>
            <person name="Nakamura Y."/>
            <person name="Ichinomiya M."/>
            <person name="Sato N."/>
            <person name="Blanc-Mathieu R."/>
            <person name="Endo H."/>
            <person name="Kuwata A."/>
            <person name="Ogata H."/>
        </authorList>
    </citation>
    <scope>NUCLEOTIDE SEQUENCE [LARGE SCALE GENOMIC DNA]</scope>
</reference>
<evidence type="ECO:0008006" key="6">
    <source>
        <dbReference type="Google" id="ProtNLM"/>
    </source>
</evidence>
<organism evidence="4 5">
    <name type="scientific">Tetraparma gracilis</name>
    <dbReference type="NCBI Taxonomy" id="2962635"/>
    <lineage>
        <taxon>Eukaryota</taxon>
        <taxon>Sar</taxon>
        <taxon>Stramenopiles</taxon>
        <taxon>Ochrophyta</taxon>
        <taxon>Bolidophyceae</taxon>
        <taxon>Parmales</taxon>
        <taxon>Triparmaceae</taxon>
        <taxon>Tetraparma</taxon>
    </lineage>
</organism>
<evidence type="ECO:0000313" key="5">
    <source>
        <dbReference type="Proteomes" id="UP001165060"/>
    </source>
</evidence>
<dbReference type="EMBL" id="BRYB01006209">
    <property type="protein sequence ID" value="GMI52080.1"/>
    <property type="molecule type" value="Genomic_DNA"/>
</dbReference>
<proteinExistence type="predicted"/>
<feature type="compositionally biased region" description="Basic and acidic residues" evidence="3">
    <location>
        <begin position="1"/>
        <end position="13"/>
    </location>
</feature>
<gene>
    <name evidence="4" type="ORF">TeGR_g5680</name>
</gene>
<feature type="compositionally biased region" description="Basic and acidic residues" evidence="3">
    <location>
        <begin position="26"/>
        <end position="59"/>
    </location>
</feature>
<name>A0ABQ6N9N2_9STRA</name>
<evidence type="ECO:0000256" key="2">
    <source>
        <dbReference type="SAM" id="Coils"/>
    </source>
</evidence>
<sequence>MQNDMKKSSEGWKKWMAKLSSSTGTMEEKMSEIDDMAEDIRRKEKKAEKQEGALKKSEAHLSSLRPEEELRDDLEQLQPQVKVLTEKTRSVQSQQQQAKIRYDACNSDLTAAKRRLERMRHQKEEKLQKIYKTDNYKGQQIKTAVDWIKKNADKFRRPVLGPIAAEVTCKDESIANYLDMHCANNVLLAFVTEDKRDTDLIWREVREKLKCNINIETVDTSSPETPKRNYGERRFEQMKRDYGIQGYLDQLIDCPPIIKKALYSQSQLHNVIVGSQVTAAAVDDESLNLMDKLSVRDTEQDANAMSRGLQSVCLMFPKAAKEHYRYMSNISRHTNKANIAISMIKSFS</sequence>
<evidence type="ECO:0000256" key="1">
    <source>
        <dbReference type="ARBA" id="ARBA00023054"/>
    </source>
</evidence>
<dbReference type="PANTHER" id="PTHR45916:SF1">
    <property type="entry name" value="STRUCTURAL MAINTENANCE OF CHROMOSOMES PROTEIN 5"/>
    <property type="match status" value="1"/>
</dbReference>
<keyword evidence="1 2" id="KW-0175">Coiled coil</keyword>
<accession>A0ABQ6N9N2</accession>
<comment type="caution">
    <text evidence="4">The sequence shown here is derived from an EMBL/GenBank/DDBJ whole genome shotgun (WGS) entry which is preliminary data.</text>
</comment>
<dbReference type="PANTHER" id="PTHR45916">
    <property type="entry name" value="STRUCTURAL MAINTENANCE OF CHROMOSOMES PROTEIN 5"/>
    <property type="match status" value="1"/>
</dbReference>
<feature type="region of interest" description="Disordered" evidence="3">
    <location>
        <begin position="1"/>
        <end position="72"/>
    </location>
</feature>
<feature type="coiled-coil region" evidence="2">
    <location>
        <begin position="102"/>
        <end position="133"/>
    </location>
</feature>
<dbReference type="Gene3D" id="1.10.287.1490">
    <property type="match status" value="1"/>
</dbReference>
<evidence type="ECO:0000313" key="4">
    <source>
        <dbReference type="EMBL" id="GMI52080.1"/>
    </source>
</evidence>
<dbReference type="Proteomes" id="UP001165060">
    <property type="component" value="Unassembled WGS sequence"/>
</dbReference>
<protein>
    <recommendedName>
        <fullName evidence="6">Structural maintenance of chromosomes protein 5</fullName>
    </recommendedName>
</protein>
<evidence type="ECO:0000256" key="3">
    <source>
        <dbReference type="SAM" id="MobiDB-lite"/>
    </source>
</evidence>